<protein>
    <submittedName>
        <fullName evidence="1">Uncharacterized protein</fullName>
    </submittedName>
</protein>
<dbReference type="RefSeq" id="WP_382402566.1">
    <property type="nucleotide sequence ID" value="NZ_JBHTNH010000054.1"/>
</dbReference>
<accession>A0ABW3ZZR1</accession>
<comment type="caution">
    <text evidence="1">The sequence shown here is derived from an EMBL/GenBank/DDBJ whole genome shotgun (WGS) entry which is preliminary data.</text>
</comment>
<sequence>MKNNKKAVIPKGEPPRRRLNIPIAHVGENHSQRRLREENRRILGKRRRAYRWREEESVH</sequence>
<name>A0ABW3ZZR1_9BACI</name>
<reference evidence="2" key="1">
    <citation type="journal article" date="2019" name="Int. J. Syst. Evol. Microbiol.">
        <title>The Global Catalogue of Microorganisms (GCM) 10K type strain sequencing project: providing services to taxonomists for standard genome sequencing and annotation.</title>
        <authorList>
            <consortium name="The Broad Institute Genomics Platform"/>
            <consortium name="The Broad Institute Genome Sequencing Center for Infectious Disease"/>
            <person name="Wu L."/>
            <person name="Ma J."/>
        </authorList>
    </citation>
    <scope>NUCLEOTIDE SEQUENCE [LARGE SCALE GENOMIC DNA]</scope>
    <source>
        <strain evidence="2">CCUG 54822</strain>
    </source>
</reference>
<evidence type="ECO:0000313" key="2">
    <source>
        <dbReference type="Proteomes" id="UP001597178"/>
    </source>
</evidence>
<dbReference type="Proteomes" id="UP001597178">
    <property type="component" value="Unassembled WGS sequence"/>
</dbReference>
<dbReference type="EMBL" id="JBHTNH010000054">
    <property type="protein sequence ID" value="MFD1363312.1"/>
    <property type="molecule type" value="Genomic_DNA"/>
</dbReference>
<proteinExistence type="predicted"/>
<keyword evidence="2" id="KW-1185">Reference proteome</keyword>
<organism evidence="1 2">
    <name type="scientific">Lentibacillus salinarum</name>
    <dbReference type="NCBI Taxonomy" id="446820"/>
    <lineage>
        <taxon>Bacteria</taxon>
        <taxon>Bacillati</taxon>
        <taxon>Bacillota</taxon>
        <taxon>Bacilli</taxon>
        <taxon>Bacillales</taxon>
        <taxon>Bacillaceae</taxon>
        <taxon>Lentibacillus</taxon>
    </lineage>
</organism>
<evidence type="ECO:0000313" key="1">
    <source>
        <dbReference type="EMBL" id="MFD1363312.1"/>
    </source>
</evidence>
<gene>
    <name evidence="1" type="ORF">ACFQ4A_17010</name>
</gene>